<protein>
    <submittedName>
        <fullName evidence="3">Phosphatase</fullName>
    </submittedName>
</protein>
<dbReference type="GO" id="GO:0006020">
    <property type="term" value="P:inositol metabolic process"/>
    <property type="evidence" value="ECO:0007669"/>
    <property type="project" value="TreeGrafter"/>
</dbReference>
<feature type="binding site" evidence="2">
    <location>
        <position position="211"/>
    </location>
    <ligand>
        <name>Mg(2+)</name>
        <dbReference type="ChEBI" id="CHEBI:18420"/>
        <label>1</label>
        <note>catalytic</note>
    </ligand>
</feature>
<reference evidence="3" key="1">
    <citation type="submission" date="2022-08" db="EMBL/GenBank/DDBJ databases">
        <title>Complete Genome Sequences of 2 Bosea sp. soil isolates.</title>
        <authorList>
            <person name="Alvarez Arevalo M."/>
            <person name="Sterndorff E.B."/>
            <person name="Faurdal D."/>
            <person name="Joergensen T.S."/>
            <person name="Weber T."/>
        </authorList>
    </citation>
    <scope>NUCLEOTIDE SEQUENCE</scope>
    <source>
        <strain evidence="3">NBC_00436</strain>
    </source>
</reference>
<dbReference type="GO" id="GO:0007165">
    <property type="term" value="P:signal transduction"/>
    <property type="evidence" value="ECO:0007669"/>
    <property type="project" value="TreeGrafter"/>
</dbReference>
<keyword evidence="2" id="KW-0479">Metal-binding</keyword>
<dbReference type="PRINTS" id="PR00377">
    <property type="entry name" value="IMPHPHTASES"/>
</dbReference>
<dbReference type="Pfam" id="PF00459">
    <property type="entry name" value="Inositol_P"/>
    <property type="match status" value="1"/>
</dbReference>
<organism evidence="3">
    <name type="scientific">Bosea sp. NBC_00436</name>
    <dbReference type="NCBI Taxonomy" id="2969620"/>
    <lineage>
        <taxon>Bacteria</taxon>
        <taxon>Pseudomonadati</taxon>
        <taxon>Pseudomonadota</taxon>
        <taxon>Alphaproteobacteria</taxon>
        <taxon>Hyphomicrobiales</taxon>
        <taxon>Boseaceae</taxon>
        <taxon>Bosea</taxon>
    </lineage>
</organism>
<gene>
    <name evidence="3" type="ORF">NWE54_24540</name>
</gene>
<feature type="binding site" evidence="2">
    <location>
        <position position="90"/>
    </location>
    <ligand>
        <name>Mg(2+)</name>
        <dbReference type="ChEBI" id="CHEBI:18420"/>
        <label>2</label>
    </ligand>
</feature>
<dbReference type="PANTHER" id="PTHR20854:SF4">
    <property type="entry name" value="INOSITOL-1-MONOPHOSPHATASE-RELATED"/>
    <property type="match status" value="1"/>
</dbReference>
<dbReference type="EMBL" id="CP102774">
    <property type="protein sequence ID" value="UZF86886.1"/>
    <property type="molecule type" value="Genomic_DNA"/>
</dbReference>
<evidence type="ECO:0000313" key="3">
    <source>
        <dbReference type="EMBL" id="UZF86886.1"/>
    </source>
</evidence>
<dbReference type="GO" id="GO:0008934">
    <property type="term" value="F:inositol monophosphate 1-phosphatase activity"/>
    <property type="evidence" value="ECO:0007669"/>
    <property type="project" value="TreeGrafter"/>
</dbReference>
<name>A0A9E7ZTM9_9HYPH</name>
<evidence type="ECO:0000256" key="2">
    <source>
        <dbReference type="PIRSR" id="PIRSR600760-2"/>
    </source>
</evidence>
<dbReference type="InterPro" id="IPR000760">
    <property type="entry name" value="Inositol_monophosphatase-like"/>
</dbReference>
<sequence length="270" mass="28542">MPSLPVPADFLPFAHRLADCSGAILKRAGAAAQSYDSKHDASPVTAVDREIETALREAIAAEHPDHGVLGEEFAPTNLDNEWVWILDPIDGTKQFIAGIPLYGTLIALAHNGIPVLGIIDHPVTGERWSAADGTPAICNGRVVTTRTSETLSGTLMFTTSSEPYDHDEFRAVSALRARAAWCVYGAGCYGYARLASGQLDIGIEAGHDPFDYCALAPIIRAAGGAISDWEGKPLGLTSGQRFVASATPALHAEVLATIAREMPASGPRDL</sequence>
<comment type="cofactor">
    <cofactor evidence="2">
        <name>Mg(2+)</name>
        <dbReference type="ChEBI" id="CHEBI:18420"/>
    </cofactor>
</comment>
<feature type="binding site" evidence="2">
    <location>
        <position position="71"/>
    </location>
    <ligand>
        <name>Mg(2+)</name>
        <dbReference type="ChEBI" id="CHEBI:18420"/>
        <label>1</label>
        <note>catalytic</note>
    </ligand>
</feature>
<dbReference type="GO" id="GO:0046872">
    <property type="term" value="F:metal ion binding"/>
    <property type="evidence" value="ECO:0007669"/>
    <property type="project" value="UniProtKB-KW"/>
</dbReference>
<feature type="binding site" evidence="2">
    <location>
        <position position="87"/>
    </location>
    <ligand>
        <name>Mg(2+)</name>
        <dbReference type="ChEBI" id="CHEBI:18420"/>
        <label>1</label>
        <note>catalytic</note>
    </ligand>
</feature>
<dbReference type="SUPFAM" id="SSF56655">
    <property type="entry name" value="Carbohydrate phosphatase"/>
    <property type="match status" value="1"/>
</dbReference>
<keyword evidence="2" id="KW-0460">Magnesium</keyword>
<feature type="binding site" evidence="2">
    <location>
        <position position="89"/>
    </location>
    <ligand>
        <name>Mg(2+)</name>
        <dbReference type="ChEBI" id="CHEBI:18420"/>
        <label>1</label>
        <note>catalytic</note>
    </ligand>
</feature>
<dbReference type="PANTHER" id="PTHR20854">
    <property type="entry name" value="INOSITOL MONOPHOSPHATASE"/>
    <property type="match status" value="1"/>
</dbReference>
<dbReference type="Gene3D" id="3.40.190.80">
    <property type="match status" value="1"/>
</dbReference>
<dbReference type="Gene3D" id="3.30.540.10">
    <property type="entry name" value="Fructose-1,6-Bisphosphatase, subunit A, domain 1"/>
    <property type="match status" value="1"/>
</dbReference>
<comment type="similarity">
    <text evidence="1">Belongs to the inositol monophosphatase superfamily.</text>
</comment>
<evidence type="ECO:0000256" key="1">
    <source>
        <dbReference type="ARBA" id="ARBA00009759"/>
    </source>
</evidence>
<proteinExistence type="inferred from homology"/>
<accession>A0A9E7ZTM9</accession>
<dbReference type="AlphaFoldDB" id="A0A9E7ZTM9"/>